<dbReference type="PANTHER" id="PTHR43685">
    <property type="entry name" value="GLYCOSYLTRANSFERASE"/>
    <property type="match status" value="1"/>
</dbReference>
<keyword evidence="2" id="KW-0808">Transferase</keyword>
<dbReference type="Gene3D" id="3.90.550.10">
    <property type="entry name" value="Spore Coat Polysaccharide Biosynthesis Protein SpsA, Chain A"/>
    <property type="match status" value="1"/>
</dbReference>
<sequence length="286" mass="33522">MMGKNVSVIIPSYNRAHLLRDIIPSYFQDEVLEVIVINDCSKDNTREVLGELQQKYLNLVVLENDSNKKQMFSKNRGIDIAKGDFIFFGDDDSYLQLGTIRRMLETKNKTKADVVGARILYMNNNEWEFEQCIERHKSEGKFVSNLSKMEFSFTADLDEPVECFYAQPFVLVERRTIGDLRFDTGYTGNCYREETDFMLALYLNKLKFVYDSQALLINLPPQKATGGARTANKFKYHYESVVNNHRFLKKYNDAINRITNDRQTIFARQLHFIIFKIRSFARKFLK</sequence>
<dbReference type="InterPro" id="IPR029044">
    <property type="entry name" value="Nucleotide-diphossugar_trans"/>
</dbReference>
<reference evidence="2 3" key="1">
    <citation type="submission" date="2023-10" db="EMBL/GenBank/DDBJ databases">
        <title>SFO-1, KPC-2, NDM-1 were first reported in Portuguese citrobacter collected clinically.</title>
        <authorList>
            <person name="Guo K."/>
        </authorList>
    </citation>
    <scope>NUCLEOTIDE SEQUENCE [LARGE SCALE GENOMIC DNA]</scope>
    <source>
        <strain evidence="2 3">L2724hy</strain>
    </source>
</reference>
<dbReference type="PANTHER" id="PTHR43685:SF2">
    <property type="entry name" value="GLYCOSYLTRANSFERASE 2-LIKE DOMAIN-CONTAINING PROTEIN"/>
    <property type="match status" value="1"/>
</dbReference>
<evidence type="ECO:0000313" key="2">
    <source>
        <dbReference type="EMBL" id="WOH45181.1"/>
    </source>
</evidence>
<keyword evidence="2" id="KW-0328">Glycosyltransferase</keyword>
<dbReference type="EC" id="2.4.-.-" evidence="2"/>
<feature type="domain" description="Glycosyltransferase 2-like" evidence="1">
    <location>
        <begin position="7"/>
        <end position="153"/>
    </location>
</feature>
<dbReference type="InterPro" id="IPR050834">
    <property type="entry name" value="Glycosyltransf_2"/>
</dbReference>
<accession>A0ABZ0H791</accession>
<gene>
    <name evidence="2" type="ORF">RY846_08450</name>
</gene>
<dbReference type="RefSeq" id="WP_234103907.1">
    <property type="nucleotide sequence ID" value="NZ_CP136601.1"/>
</dbReference>
<evidence type="ECO:0000259" key="1">
    <source>
        <dbReference type="Pfam" id="PF00535"/>
    </source>
</evidence>
<keyword evidence="3" id="KW-1185">Reference proteome</keyword>
<dbReference type="CDD" id="cd00761">
    <property type="entry name" value="Glyco_tranf_GTA_type"/>
    <property type="match status" value="1"/>
</dbReference>
<protein>
    <submittedName>
        <fullName evidence="2">Glycosyltransferase family 2 protein</fullName>
        <ecNumber evidence="2">2.4.-.-</ecNumber>
    </submittedName>
</protein>
<dbReference type="SUPFAM" id="SSF53448">
    <property type="entry name" value="Nucleotide-diphospho-sugar transferases"/>
    <property type="match status" value="1"/>
</dbReference>
<organism evidence="2 3">
    <name type="scientific">Citrobacter portucalensis</name>
    <dbReference type="NCBI Taxonomy" id="1639133"/>
    <lineage>
        <taxon>Bacteria</taxon>
        <taxon>Pseudomonadati</taxon>
        <taxon>Pseudomonadota</taxon>
        <taxon>Gammaproteobacteria</taxon>
        <taxon>Enterobacterales</taxon>
        <taxon>Enterobacteriaceae</taxon>
        <taxon>Citrobacter</taxon>
        <taxon>Citrobacter freundii complex</taxon>
    </lineage>
</organism>
<dbReference type="GO" id="GO:0016757">
    <property type="term" value="F:glycosyltransferase activity"/>
    <property type="evidence" value="ECO:0007669"/>
    <property type="project" value="UniProtKB-KW"/>
</dbReference>
<evidence type="ECO:0000313" key="3">
    <source>
        <dbReference type="Proteomes" id="UP001302613"/>
    </source>
</evidence>
<dbReference type="Proteomes" id="UP001302613">
    <property type="component" value="Chromosome"/>
</dbReference>
<dbReference type="Pfam" id="PF00535">
    <property type="entry name" value="Glycos_transf_2"/>
    <property type="match status" value="1"/>
</dbReference>
<proteinExistence type="predicted"/>
<dbReference type="EMBL" id="CP136601">
    <property type="protein sequence ID" value="WOH45181.1"/>
    <property type="molecule type" value="Genomic_DNA"/>
</dbReference>
<name>A0ABZ0H791_9ENTR</name>
<dbReference type="InterPro" id="IPR001173">
    <property type="entry name" value="Glyco_trans_2-like"/>
</dbReference>